<feature type="region of interest" description="Disordered" evidence="1">
    <location>
        <begin position="104"/>
        <end position="142"/>
    </location>
</feature>
<name>A0AA39I6S5_9BILA</name>
<feature type="signal peptide" evidence="2">
    <location>
        <begin position="1"/>
        <end position="19"/>
    </location>
</feature>
<evidence type="ECO:0000313" key="3">
    <source>
        <dbReference type="EMBL" id="KAK0418870.1"/>
    </source>
</evidence>
<accession>A0AA39I6S5</accession>
<gene>
    <name evidence="3" type="ORF">QR680_013818</name>
</gene>
<protein>
    <submittedName>
        <fullName evidence="3">Uncharacterized protein</fullName>
    </submittedName>
</protein>
<feature type="compositionally biased region" description="Basic and acidic residues" evidence="1">
    <location>
        <begin position="127"/>
        <end position="136"/>
    </location>
</feature>
<feature type="chain" id="PRO_5041397336" evidence="2">
    <location>
        <begin position="20"/>
        <end position="245"/>
    </location>
</feature>
<comment type="caution">
    <text evidence="3">The sequence shown here is derived from an EMBL/GenBank/DDBJ whole genome shotgun (WGS) entry which is preliminary data.</text>
</comment>
<feature type="compositionally biased region" description="Polar residues" evidence="1">
    <location>
        <begin position="112"/>
        <end position="123"/>
    </location>
</feature>
<dbReference type="EMBL" id="JAUCMV010000002">
    <property type="protein sequence ID" value="KAK0418870.1"/>
    <property type="molecule type" value="Genomic_DNA"/>
</dbReference>
<evidence type="ECO:0000256" key="1">
    <source>
        <dbReference type="SAM" id="MobiDB-lite"/>
    </source>
</evidence>
<evidence type="ECO:0000313" key="4">
    <source>
        <dbReference type="Proteomes" id="UP001175271"/>
    </source>
</evidence>
<reference evidence="3" key="1">
    <citation type="submission" date="2023-06" db="EMBL/GenBank/DDBJ databases">
        <title>Genomic analysis of the entomopathogenic nematode Steinernema hermaphroditum.</title>
        <authorList>
            <person name="Schwarz E.M."/>
            <person name="Heppert J.K."/>
            <person name="Baniya A."/>
            <person name="Schwartz H.T."/>
            <person name="Tan C.-H."/>
            <person name="Antoshechkin I."/>
            <person name="Sternberg P.W."/>
            <person name="Goodrich-Blair H."/>
            <person name="Dillman A.R."/>
        </authorList>
    </citation>
    <scope>NUCLEOTIDE SEQUENCE</scope>
    <source>
        <strain evidence="3">PS9179</strain>
        <tissue evidence="3">Whole animal</tissue>
    </source>
</reference>
<organism evidence="3 4">
    <name type="scientific">Steinernema hermaphroditum</name>
    <dbReference type="NCBI Taxonomy" id="289476"/>
    <lineage>
        <taxon>Eukaryota</taxon>
        <taxon>Metazoa</taxon>
        <taxon>Ecdysozoa</taxon>
        <taxon>Nematoda</taxon>
        <taxon>Chromadorea</taxon>
        <taxon>Rhabditida</taxon>
        <taxon>Tylenchina</taxon>
        <taxon>Panagrolaimomorpha</taxon>
        <taxon>Strongyloidoidea</taxon>
        <taxon>Steinernematidae</taxon>
        <taxon>Steinernema</taxon>
    </lineage>
</organism>
<evidence type="ECO:0000256" key="2">
    <source>
        <dbReference type="SAM" id="SignalP"/>
    </source>
</evidence>
<sequence>MRPVVVLVAALVVLSVSEARPAVNNEIPSEIDGMEEIFNFAVKKIVDDNPELLPAAQKMARDMMDNPFFSKVFQVIISTYGDKIGKEVPELAGILERLISITGEEEGGDDANSPSMNDTNTPSEDFESTKNNDSEKPTATSIKRVPSPNVTVEVNRYDVATPFFLLLIFLAVVQRGICQYPYNYKPESGTSQVVNGVMDGIDMVLLRFIDTARKSTLSLQNWGEQIGFLPPHRLQPYFYSYYRRK</sequence>
<proteinExistence type="predicted"/>
<keyword evidence="4" id="KW-1185">Reference proteome</keyword>
<dbReference type="Proteomes" id="UP001175271">
    <property type="component" value="Unassembled WGS sequence"/>
</dbReference>
<keyword evidence="2" id="KW-0732">Signal</keyword>
<dbReference type="AlphaFoldDB" id="A0AA39I6S5"/>